<name>Q3ASG9_CHLCH</name>
<dbReference type="KEGG" id="cch:Cag_0790"/>
<evidence type="ECO:0000313" key="2">
    <source>
        <dbReference type="EMBL" id="ABB28056.1"/>
    </source>
</evidence>
<sequence>MREIIMNKKIALALLGLALPLSAQAVEFRTPGTALGIGGAGVARNNGGLTSYWNPAAGAFKDSPFAVGAGVGAGLKINNGLAENVDNLSKLDFDDITKFNNSVDDVGNFTKAVTIMDDISKSGGNIGITGQVPIGVSINQFSFGIYGNMSGYIMPIADITNIVPTANAGGANITVNDLNTSLGANTYTPSGYFTTAQLAALSAAITANQTGALPAGAADNLANAIDNQLKESGIPADQALATLTTTALPVLNAASANTFNQNTTSVLTKAIQYVEIPVSYGHPIKLGKKSTLGVGITGKVISGTVYQSQVLLVNNNNVDASDIIEDIDTNKKTSSAFGIDLGLLYKYDKWLNVGLVAKNINSPEFDAPDYNAPKYDTISGQVLINDLKKGDAVKLKPQVRAGVSADVLPIVNVSADLDITENETVAPSVVGLTAPKSQNLGGGVEVHPASWLKIRGGAYKNLSASKGGTVLTAGFKIFMLDVDGAFATDTMEFDGNEIPQEAQVNASLNFSF</sequence>
<feature type="signal peptide" evidence="1">
    <location>
        <begin position="1"/>
        <end position="25"/>
    </location>
</feature>
<dbReference type="eggNOG" id="COG2067">
    <property type="taxonomic scope" value="Bacteria"/>
</dbReference>
<dbReference type="AlphaFoldDB" id="Q3ASG9"/>
<dbReference type="Pfam" id="PF13729">
    <property type="entry name" value="TraF_2"/>
    <property type="match status" value="1"/>
</dbReference>
<accession>Q3ASG9</accession>
<feature type="chain" id="PRO_5004223972" description="Membrane protein involved in aromatic hydrocarbon degradation" evidence="1">
    <location>
        <begin position="26"/>
        <end position="512"/>
    </location>
</feature>
<organism evidence="2">
    <name type="scientific">Chlorobium chlorochromatii (strain CaD3)</name>
    <dbReference type="NCBI Taxonomy" id="340177"/>
    <lineage>
        <taxon>Bacteria</taxon>
        <taxon>Pseudomonadati</taxon>
        <taxon>Chlorobiota</taxon>
        <taxon>Chlorobiia</taxon>
        <taxon>Chlorobiales</taxon>
        <taxon>Chlorobiaceae</taxon>
        <taxon>Chlorobium/Pelodictyon group</taxon>
        <taxon>Chlorobium</taxon>
    </lineage>
</organism>
<evidence type="ECO:0000256" key="1">
    <source>
        <dbReference type="SAM" id="SignalP"/>
    </source>
</evidence>
<proteinExistence type="predicted"/>
<dbReference type="InterPro" id="IPR032811">
    <property type="entry name" value="Put_conjugal_transfer"/>
</dbReference>
<protein>
    <recommendedName>
        <fullName evidence="3">Membrane protein involved in aromatic hydrocarbon degradation</fullName>
    </recommendedName>
</protein>
<evidence type="ECO:0008006" key="3">
    <source>
        <dbReference type="Google" id="ProtNLM"/>
    </source>
</evidence>
<dbReference type="OrthoDB" id="9808507at2"/>
<gene>
    <name evidence="2" type="ordered locus">Cag_0790</name>
</gene>
<dbReference type="Gene3D" id="2.40.160.60">
    <property type="entry name" value="Outer membrane protein transport protein (OMPP1/FadL/TodX)"/>
    <property type="match status" value="1"/>
</dbReference>
<reference evidence="2" key="1">
    <citation type="submission" date="2005-08" db="EMBL/GenBank/DDBJ databases">
        <title>Complete sequence of Chlorobium chlorochromatii CaD3.</title>
        <authorList>
            <person name="Copeland A."/>
            <person name="Lucas S."/>
            <person name="Lapidus A."/>
            <person name="Barry K."/>
            <person name="Detter J.C."/>
            <person name="Glavina T."/>
            <person name="Hammon N."/>
            <person name="Israni S."/>
            <person name="Pitluck S."/>
            <person name="Bryant D."/>
            <person name="Schmutz J."/>
            <person name="Larimer F."/>
            <person name="Land M."/>
            <person name="Kyrpides N."/>
            <person name="Ivanova N."/>
            <person name="Richardson P."/>
        </authorList>
    </citation>
    <scope>NUCLEOTIDE SEQUENCE [LARGE SCALE GENOMIC DNA]</scope>
    <source>
        <strain evidence="2">CaD3</strain>
    </source>
</reference>
<dbReference type="HOGENOM" id="CLU_546011_0_0_10"/>
<dbReference type="EMBL" id="CP000108">
    <property type="protein sequence ID" value="ABB28056.1"/>
    <property type="molecule type" value="Genomic_DNA"/>
</dbReference>
<keyword evidence="1" id="KW-0732">Signal</keyword>